<name>A0A2T3AYI9_AMORE</name>
<dbReference type="PANTHER" id="PTHR22928:SF3">
    <property type="entry name" value="TELOMERE-ASSOCIATED PROTEIN RIF1"/>
    <property type="match status" value="1"/>
</dbReference>
<dbReference type="InParanoid" id="A0A2T3AYI9"/>
<dbReference type="RefSeq" id="XP_024719744.1">
    <property type="nucleotide sequence ID" value="XM_024867616.1"/>
</dbReference>
<feature type="region of interest" description="Disordered" evidence="7">
    <location>
        <begin position="1615"/>
        <end position="1823"/>
    </location>
</feature>
<keyword evidence="3" id="KW-0158">Chromosome</keyword>
<dbReference type="GO" id="GO:0140445">
    <property type="term" value="C:chromosome, telomeric repeat region"/>
    <property type="evidence" value="ECO:0007669"/>
    <property type="project" value="TreeGrafter"/>
</dbReference>
<feature type="compositionally biased region" description="Basic residues" evidence="7">
    <location>
        <begin position="1672"/>
        <end position="1686"/>
    </location>
</feature>
<evidence type="ECO:0000256" key="1">
    <source>
        <dbReference type="ARBA" id="ARBA00004123"/>
    </source>
</evidence>
<feature type="compositionally biased region" description="Basic and acidic residues" evidence="7">
    <location>
        <begin position="1648"/>
        <end position="1671"/>
    </location>
</feature>
<feature type="compositionally biased region" description="Basic and acidic residues" evidence="7">
    <location>
        <begin position="1497"/>
        <end position="1506"/>
    </location>
</feature>
<evidence type="ECO:0000256" key="7">
    <source>
        <dbReference type="SAM" id="MobiDB-lite"/>
    </source>
</evidence>
<feature type="compositionally biased region" description="Polar residues" evidence="7">
    <location>
        <begin position="1803"/>
        <end position="1812"/>
    </location>
</feature>
<feature type="compositionally biased region" description="Basic and acidic residues" evidence="7">
    <location>
        <begin position="1311"/>
        <end position="1321"/>
    </location>
</feature>
<reference evidence="9 10" key="1">
    <citation type="journal article" date="2018" name="New Phytol.">
        <title>Comparative genomics and transcriptomics depict ericoid mycorrhizal fungi as versatile saprotrophs and plant mutualists.</title>
        <authorList>
            <person name="Martino E."/>
            <person name="Morin E."/>
            <person name="Grelet G.A."/>
            <person name="Kuo A."/>
            <person name="Kohler A."/>
            <person name="Daghino S."/>
            <person name="Barry K.W."/>
            <person name="Cichocki N."/>
            <person name="Clum A."/>
            <person name="Dockter R.B."/>
            <person name="Hainaut M."/>
            <person name="Kuo R.C."/>
            <person name="LaButti K."/>
            <person name="Lindahl B.D."/>
            <person name="Lindquist E.A."/>
            <person name="Lipzen A."/>
            <person name="Khouja H.R."/>
            <person name="Magnuson J."/>
            <person name="Murat C."/>
            <person name="Ohm R.A."/>
            <person name="Singer S.W."/>
            <person name="Spatafora J.W."/>
            <person name="Wang M."/>
            <person name="Veneault-Fourrey C."/>
            <person name="Henrissat B."/>
            <person name="Grigoriev I.V."/>
            <person name="Martin F.M."/>
            <person name="Perotto S."/>
        </authorList>
    </citation>
    <scope>NUCLEOTIDE SEQUENCE [LARGE SCALE GENOMIC DNA]</scope>
    <source>
        <strain evidence="9 10">ATCC 22711</strain>
    </source>
</reference>
<proteinExistence type="predicted"/>
<feature type="compositionally biased region" description="Low complexity" evidence="7">
    <location>
        <begin position="51"/>
        <end position="62"/>
    </location>
</feature>
<dbReference type="STRING" id="857342.A0A2T3AYI9"/>
<organism evidence="9 10">
    <name type="scientific">Amorphotheca resinae ATCC 22711</name>
    <dbReference type="NCBI Taxonomy" id="857342"/>
    <lineage>
        <taxon>Eukaryota</taxon>
        <taxon>Fungi</taxon>
        <taxon>Dikarya</taxon>
        <taxon>Ascomycota</taxon>
        <taxon>Pezizomycotina</taxon>
        <taxon>Leotiomycetes</taxon>
        <taxon>Helotiales</taxon>
        <taxon>Amorphothecaceae</taxon>
        <taxon>Amorphotheca</taxon>
    </lineage>
</organism>
<gene>
    <name evidence="9" type="ORF">M430DRAFT_43399</name>
</gene>
<feature type="region of interest" description="Disordered" evidence="7">
    <location>
        <begin position="1"/>
        <end position="90"/>
    </location>
</feature>
<keyword evidence="4" id="KW-0779">Telomere</keyword>
<keyword evidence="10" id="KW-1185">Reference proteome</keyword>
<dbReference type="OrthoDB" id="5399929at2759"/>
<keyword evidence="5" id="KW-0539">Nucleus</keyword>
<feature type="compositionally biased region" description="Polar residues" evidence="7">
    <location>
        <begin position="1568"/>
        <end position="1581"/>
    </location>
</feature>
<feature type="compositionally biased region" description="Pro residues" evidence="7">
    <location>
        <begin position="11"/>
        <end position="26"/>
    </location>
</feature>
<accession>A0A2T3AYI9</accession>
<feature type="compositionally biased region" description="Polar residues" evidence="7">
    <location>
        <begin position="1534"/>
        <end position="1544"/>
    </location>
</feature>
<feature type="compositionally biased region" description="Low complexity" evidence="7">
    <location>
        <begin position="1118"/>
        <end position="1130"/>
    </location>
</feature>
<dbReference type="Pfam" id="PF12231">
    <property type="entry name" value="Rif1_N"/>
    <property type="match status" value="1"/>
</dbReference>
<evidence type="ECO:0000259" key="8">
    <source>
        <dbReference type="Pfam" id="PF12231"/>
    </source>
</evidence>
<evidence type="ECO:0000256" key="6">
    <source>
        <dbReference type="ARBA" id="ARBA00023306"/>
    </source>
</evidence>
<comment type="subcellular location">
    <subcellularLocation>
        <location evidence="2">Chromosome</location>
        <location evidence="2">Telomere</location>
    </subcellularLocation>
    <subcellularLocation>
        <location evidence="1">Nucleus</location>
    </subcellularLocation>
</comment>
<dbReference type="GeneID" id="36575697"/>
<dbReference type="Proteomes" id="UP000241818">
    <property type="component" value="Unassembled WGS sequence"/>
</dbReference>
<dbReference type="EMBL" id="KZ679013">
    <property type="protein sequence ID" value="PSS15145.1"/>
    <property type="molecule type" value="Genomic_DNA"/>
</dbReference>
<keyword evidence="6" id="KW-0131">Cell cycle</keyword>
<evidence type="ECO:0000256" key="4">
    <source>
        <dbReference type="ARBA" id="ARBA00022895"/>
    </source>
</evidence>
<dbReference type="GO" id="GO:0005634">
    <property type="term" value="C:nucleus"/>
    <property type="evidence" value="ECO:0007669"/>
    <property type="project" value="UniProtKB-SubCell"/>
</dbReference>
<feature type="region of interest" description="Disordered" evidence="7">
    <location>
        <begin position="1220"/>
        <end position="1586"/>
    </location>
</feature>
<dbReference type="GO" id="GO:0000723">
    <property type="term" value="P:telomere maintenance"/>
    <property type="evidence" value="ECO:0007669"/>
    <property type="project" value="TreeGrafter"/>
</dbReference>
<feature type="domain" description="Telomere-associated protein Rif1 N-terminal" evidence="8">
    <location>
        <begin position="133"/>
        <end position="507"/>
    </location>
</feature>
<evidence type="ECO:0000313" key="10">
    <source>
        <dbReference type="Proteomes" id="UP000241818"/>
    </source>
</evidence>
<evidence type="ECO:0000256" key="5">
    <source>
        <dbReference type="ARBA" id="ARBA00023242"/>
    </source>
</evidence>
<sequence length="1870" mass="206416">MVSLGQASLPRPLPAAAPRPRPPTPPRESEKHETGPGSFKRVLAASTITPNSSAESPNPSSRASRKRVEWDDLTTSSPAPSSSSGQRKPIKSILKPYNGAIFQTLDLGTAAKLSPPHAYANLAAMLESIAQQLAGKDRNSRMDAYTTLSGTIKAYDNVPDVRALKEKMGLLQQFMMRDLAARTTTGSTDTALIVNDLVLLSSFLHKPAIAELLSSDFSAFVVDHAIKTFEDPGMSKDVVKHLMFVLAQQSFPAKIMNAERCTRLITALHEIENYVKGKSIVIGRINIYRNLVRKSRSHMLANLVWLEDLFSDMLSSLRDTRAAAIDFGLEAALVLGTESRASRAVMDLFQREREDDRSVPKFGEYLAQRLKAMVHKKQEGGSSSVPQIWSVVILFLRCRPRQFEQWSFRGDWLVVIQECFNCSDQQTKLEANLAWNRLVFAIRPDEKTPPTIITMLCRPLLEQLKRKGKSTSKSRRATLGSLCVLLYYSLRPNPTTTHLDLYWNHYVLQIVGKTLIPTNASGDSELVRQDLTDACLILRGLFDSTTPRPWKETRAMDFSTTDMNMQMSELPALDSKWLRKSSSVVFPVLQPLLQALYWDLGKEGTAITSLWNTYNTSIASPAVKEIKVPNETMSCVACTFNLLYRIWHTGPTNLQCLPGPSGSRSENFLESFATIILSMVDKLGPLPFTEKLLSIGSQDTFVVIATPSHRPRNTVGEIQCPLHHLFVLLTSVCPDLEYDVKFEHMVRRILTPFFNARPSSKAKMDFIQELLRLLPAENTEPCKMIWQILAEFATTPADPEPRDGRGSGSNNSYDQPLGGVYSNALKILELGIDISPRDPMPGWKVLFESLVTSATADAGDGGRAIAVIEPLARAFSRKLPKGDEPSNYGLAYFRIIVFKANYPKDRQALDAARRRLWGAAPGGSKQSSYDPYAHLYEYMQKCLEKAYTSYSRDHAIEYSEMLSATTALLNRCPDAIRYDVYVKLQIGISRWILDEDSKLSGGTAYSQALTSLWAKVCSQLPLMIHQHSHSKILADLEPLLCSGLETRHRAIVNTTIRLWNSTFGDCEEKFEYPPRIKEALLRLRPVAELQLPFFPDSLESEGSAEHRQPLSFADSQDDSSNFFGSSSIDSMLRRQPMPRLNPPRSRRSTPQVLIEIGQSFQVAGKRSREATPEPGKTNPRKRISTQKLRHDDSQVQFEAIESSPIADTIVDSQLLTDRQKEVKERQKAEAAMFPDLRSTPRTKGGPSSVELAFRRSASKARSVASPDIERQTTPTLLPQGEEDDYVNSSPTPTRALPQAEISELPSSPPEAIEREPVVKYEDEMDFPSSPPEIIEDQGNDNTTSLDPSAQIDPDAPENNPTPSVLDGNQDEQVEVENLGLPVSAATSNAEDNALPTSNVRPGQSSPGAGPSQAKAYAMEGPSTPTHEHSDVPEGQQTSRSPVFHDALSSPVSSDRPTANEEIFQDAISSPRLNLGKAEPKQDSPSLSDFDESSMLRLVKEFDEGSGRPRRSVRFSVGKENQPGKQPVSADSPCPATTANVSFDTSAGDVPEVSITELDGTDKAHKGLTRSSGKASVSSSIPSLIPETPGVKATAMVQTVDEEAIDPDDTIVVEVPENYQVYKAPRRRRNKAAFTRVRDWSASPKKRKHEEAAEEQHEVPDSQEVKADETSPKKRPSAKKRRRRSKRGSQVSSQTTDPEPEATQSFSSMELDVSTQNTQETDSMTDVRASSAKDARDDVGVTTPHSVGKRESRGGKTGGEAAGEASVDTSSKEASGVEIAAETTVDDSNILDSTHEEGGVSIVEVNTRSSGEEPQTEEVPTAQSIRDKLQSLISDLDTASLTREEVNAFEDLFMDAKEKLYGAARRGRARK</sequence>
<feature type="compositionally biased region" description="Polar residues" evidence="7">
    <location>
        <begin position="1693"/>
        <end position="1723"/>
    </location>
</feature>
<dbReference type="InterPro" id="IPR022031">
    <property type="entry name" value="Rif1_N"/>
</dbReference>
<feature type="compositionally biased region" description="Polar residues" evidence="7">
    <location>
        <begin position="1384"/>
        <end position="1406"/>
    </location>
</feature>
<evidence type="ECO:0000256" key="3">
    <source>
        <dbReference type="ARBA" id="ARBA00022454"/>
    </source>
</evidence>
<evidence type="ECO:0000256" key="2">
    <source>
        <dbReference type="ARBA" id="ARBA00004574"/>
    </source>
</evidence>
<dbReference type="PANTHER" id="PTHR22928">
    <property type="entry name" value="TELOMERE-ASSOCIATED PROTEIN RIF1"/>
    <property type="match status" value="1"/>
</dbReference>
<protein>
    <recommendedName>
        <fullName evidence="8">Telomere-associated protein Rif1 N-terminal domain-containing protein</fullName>
    </recommendedName>
</protein>
<evidence type="ECO:0000313" key="9">
    <source>
        <dbReference type="EMBL" id="PSS15145.1"/>
    </source>
</evidence>
<feature type="region of interest" description="Disordered" evidence="7">
    <location>
        <begin position="796"/>
        <end position="815"/>
    </location>
</feature>
<feature type="region of interest" description="Disordered" evidence="7">
    <location>
        <begin position="1100"/>
        <end position="1192"/>
    </location>
</feature>